<proteinExistence type="predicted"/>
<dbReference type="InterPro" id="IPR027417">
    <property type="entry name" value="P-loop_NTPase"/>
</dbReference>
<dbReference type="Pfam" id="PF13481">
    <property type="entry name" value="AAA_25"/>
    <property type="match status" value="1"/>
</dbReference>
<evidence type="ECO:0000313" key="1">
    <source>
        <dbReference type="EMBL" id="ABM40253.1"/>
    </source>
</evidence>
<dbReference type="HOGENOM" id="CLU_080948_0_0_4"/>
<keyword evidence="2" id="KW-1185">Reference proteome</keyword>
<keyword evidence="1" id="KW-0067">ATP-binding</keyword>
<dbReference type="AlphaFoldDB" id="A1VX75"/>
<dbReference type="InterPro" id="IPR038724">
    <property type="entry name" value="RepA"/>
</dbReference>
<dbReference type="CDD" id="cd01125">
    <property type="entry name" value="RepA_RSF1010_like"/>
    <property type="match status" value="1"/>
</dbReference>
<organism evidence="1 2">
    <name type="scientific">Polaromonas naphthalenivorans (strain CJ2)</name>
    <dbReference type="NCBI Taxonomy" id="365044"/>
    <lineage>
        <taxon>Bacteria</taxon>
        <taxon>Pseudomonadati</taxon>
        <taxon>Pseudomonadota</taxon>
        <taxon>Betaproteobacteria</taxon>
        <taxon>Burkholderiales</taxon>
        <taxon>Comamonadaceae</taxon>
        <taxon>Polaromonas</taxon>
    </lineage>
</organism>
<geneLocation type="plasmid" evidence="1 2">
    <name>pPNAP08</name>
</geneLocation>
<name>A1VX75_POLNA</name>
<keyword evidence="1" id="KW-0347">Helicase</keyword>
<dbReference type="SUPFAM" id="SSF52540">
    <property type="entry name" value="P-loop containing nucleoside triphosphate hydrolases"/>
    <property type="match status" value="1"/>
</dbReference>
<dbReference type="Proteomes" id="UP000000644">
    <property type="component" value="Plasmid pPNAP08"/>
</dbReference>
<accession>A1VX75</accession>
<keyword evidence="1" id="KW-0378">Hydrolase</keyword>
<dbReference type="OrthoDB" id="8477405at2"/>
<dbReference type="GO" id="GO:0004386">
    <property type="term" value="F:helicase activity"/>
    <property type="evidence" value="ECO:0007669"/>
    <property type="project" value="UniProtKB-KW"/>
</dbReference>
<evidence type="ECO:0000313" key="2">
    <source>
        <dbReference type="Proteomes" id="UP000000644"/>
    </source>
</evidence>
<reference evidence="2" key="1">
    <citation type="journal article" date="2009" name="Environ. Microbiol.">
        <title>The genome of Polaromonas naphthalenivorans strain CJ2, isolated from coal tar-contaminated sediment, reveals physiological and metabolic versatility and evolution through extensive horizontal gene transfer.</title>
        <authorList>
            <person name="Yagi J.M."/>
            <person name="Sims D."/>
            <person name="Brettin T."/>
            <person name="Bruce D."/>
            <person name="Madsen E.L."/>
        </authorList>
    </citation>
    <scope>NUCLEOTIDE SEQUENCE [LARGE SCALE GENOMIC DNA]</scope>
    <source>
        <strain evidence="2">CJ2</strain>
        <plasmid evidence="2">Plasmid pPNAP08</plasmid>
    </source>
</reference>
<sequence>MTIDILHAFEHQPPPLDFVLPGLLAGTVGSLVSPGGAGKSMLAMELAILVTCGQDIAGITDGKKYPCGDVAFLAAEDPAVAIQQRLYALGKQIPDPDIRMHVAERLAIEPLLGKQPDIANPEWAAYIKAMAEGKRLMFLDTLRRFHSKEENDSGQMAEVLGRMEAITAATGCAIVFLHHSSKAAAMNGQGDQQQASRGSSVLVDNIRWQMFLAGMNAAEAKKFGVDEELKGYWVRDGVSKQNYGPPYGERWLRRGEGGVLVQGKLEAKPPAKKGGRNEA</sequence>
<protein>
    <submittedName>
        <fullName evidence="1">Putative DNA helicase</fullName>
    </submittedName>
</protein>
<keyword evidence="1" id="KW-0614">Plasmid</keyword>
<keyword evidence="1" id="KW-0547">Nucleotide-binding</keyword>
<dbReference type="KEGG" id="pna:Pnap_5005"/>
<dbReference type="EMBL" id="CP000537">
    <property type="protein sequence ID" value="ABM40253.1"/>
    <property type="molecule type" value="Genomic_DNA"/>
</dbReference>
<gene>
    <name evidence="1" type="ordered locus">Pnap_5005</name>
</gene>
<dbReference type="Gene3D" id="3.40.50.300">
    <property type="entry name" value="P-loop containing nucleotide triphosphate hydrolases"/>
    <property type="match status" value="1"/>
</dbReference>